<keyword evidence="3" id="KW-0808">Transferase</keyword>
<evidence type="ECO:0000313" key="11">
    <source>
        <dbReference type="Proteomes" id="UP001595976"/>
    </source>
</evidence>
<dbReference type="InterPro" id="IPR038063">
    <property type="entry name" value="Transpep_catalytic_dom"/>
</dbReference>
<evidence type="ECO:0000256" key="6">
    <source>
        <dbReference type="ARBA" id="ARBA00023316"/>
    </source>
</evidence>
<evidence type="ECO:0000256" key="8">
    <source>
        <dbReference type="SAM" id="SignalP"/>
    </source>
</evidence>
<dbReference type="Pfam" id="PF03734">
    <property type="entry name" value="YkuD"/>
    <property type="match status" value="1"/>
</dbReference>
<feature type="chain" id="PRO_5046242268" evidence="8">
    <location>
        <begin position="24"/>
        <end position="418"/>
    </location>
</feature>
<keyword evidence="6 7" id="KW-0961">Cell wall biogenesis/degradation</keyword>
<dbReference type="SUPFAM" id="SSF47090">
    <property type="entry name" value="PGBD-like"/>
    <property type="match status" value="1"/>
</dbReference>
<evidence type="ECO:0000313" key="10">
    <source>
        <dbReference type="EMBL" id="MFC5294730.1"/>
    </source>
</evidence>
<proteinExistence type="inferred from homology"/>
<accession>A0ABW0F8I9</accession>
<gene>
    <name evidence="10" type="ORF">ACFPK2_17210</name>
</gene>
<sequence>MFMRPFLAATAAILLASTAVVRANEPSYGPNTYDRTLQALIAHEEVANRGGWPKVPAGVTALKPDSQGPDVAALKQRLVASGDLAAEDQPGDVYDAAVVEAVKRFQRRHGLSDLGTVGRLTLRALNTSVETRLNQLTATLERLKGNGFNFAHRYVVVNIPGASVEAVEDGQVRERHLAIVGRPDRPSPVIQANITSVNLNPYWTVPMSIVRADIIPHMRKDPGFIAKSNMKLLGAENKEIDPASVNWATLTNPYFYVRQEPGPTNSLGQLKIDMPNSDAVYMHDTPSKTLFRNDVRFNSSGCARIEGVRDLAAWLLEGTEWTRQAIEDEIAKGERKNIPLKKAVPVAWVYLTGWQGADGQVQFRDDIYGLDTPQGIVTSTIQPRKPKPKAAVVPPVRPAAAPMAAAGNPAAVQTTASN</sequence>
<dbReference type="InterPro" id="IPR036366">
    <property type="entry name" value="PGBDSf"/>
</dbReference>
<organism evidence="10 11">
    <name type="scientific">Bosea minatitlanensis</name>
    <dbReference type="NCBI Taxonomy" id="128782"/>
    <lineage>
        <taxon>Bacteria</taxon>
        <taxon>Pseudomonadati</taxon>
        <taxon>Pseudomonadota</taxon>
        <taxon>Alphaproteobacteria</taxon>
        <taxon>Hyphomicrobiales</taxon>
        <taxon>Boseaceae</taxon>
        <taxon>Bosea</taxon>
    </lineage>
</organism>
<dbReference type="InterPro" id="IPR002477">
    <property type="entry name" value="Peptidoglycan-bd-like"/>
</dbReference>
<dbReference type="SUPFAM" id="SSF141523">
    <property type="entry name" value="L,D-transpeptidase catalytic domain-like"/>
    <property type="match status" value="1"/>
</dbReference>
<dbReference type="Pfam" id="PF01471">
    <property type="entry name" value="PG_binding_1"/>
    <property type="match status" value="1"/>
</dbReference>
<dbReference type="Proteomes" id="UP001595976">
    <property type="component" value="Unassembled WGS sequence"/>
</dbReference>
<dbReference type="PANTHER" id="PTHR41533">
    <property type="entry name" value="L,D-TRANSPEPTIDASE HI_1667-RELATED"/>
    <property type="match status" value="1"/>
</dbReference>
<dbReference type="InterPro" id="IPR005490">
    <property type="entry name" value="LD_TPept_cat_dom"/>
</dbReference>
<dbReference type="PROSITE" id="PS52029">
    <property type="entry name" value="LD_TPASE"/>
    <property type="match status" value="1"/>
</dbReference>
<keyword evidence="4 7" id="KW-0133">Cell shape</keyword>
<keyword evidence="5 7" id="KW-0573">Peptidoglycan synthesis</keyword>
<keyword evidence="11" id="KW-1185">Reference proteome</keyword>
<comment type="pathway">
    <text evidence="1 7">Cell wall biogenesis; peptidoglycan biosynthesis.</text>
</comment>
<evidence type="ECO:0000256" key="1">
    <source>
        <dbReference type="ARBA" id="ARBA00004752"/>
    </source>
</evidence>
<evidence type="ECO:0000256" key="4">
    <source>
        <dbReference type="ARBA" id="ARBA00022960"/>
    </source>
</evidence>
<dbReference type="InterPro" id="IPR036365">
    <property type="entry name" value="PGBD-like_sf"/>
</dbReference>
<dbReference type="RefSeq" id="WP_158443800.1">
    <property type="nucleotide sequence ID" value="NZ_JAOAOS010000003.1"/>
</dbReference>
<dbReference type="PANTHER" id="PTHR41533:SF1">
    <property type="entry name" value="L,D-TRANSPEPTIDASE YCBB-RELATED"/>
    <property type="match status" value="1"/>
</dbReference>
<evidence type="ECO:0000256" key="5">
    <source>
        <dbReference type="ARBA" id="ARBA00022984"/>
    </source>
</evidence>
<keyword evidence="8" id="KW-0732">Signal</keyword>
<protein>
    <submittedName>
        <fullName evidence="10">Murein L,D-transpeptidase</fullName>
    </submittedName>
</protein>
<feature type="signal peptide" evidence="8">
    <location>
        <begin position="1"/>
        <end position="23"/>
    </location>
</feature>
<evidence type="ECO:0000259" key="9">
    <source>
        <dbReference type="PROSITE" id="PS52029"/>
    </source>
</evidence>
<evidence type="ECO:0000256" key="2">
    <source>
        <dbReference type="ARBA" id="ARBA00005992"/>
    </source>
</evidence>
<reference evidence="11" key="1">
    <citation type="journal article" date="2019" name="Int. J. Syst. Evol. Microbiol.">
        <title>The Global Catalogue of Microorganisms (GCM) 10K type strain sequencing project: providing services to taxonomists for standard genome sequencing and annotation.</title>
        <authorList>
            <consortium name="The Broad Institute Genomics Platform"/>
            <consortium name="The Broad Institute Genome Sequencing Center for Infectious Disease"/>
            <person name="Wu L."/>
            <person name="Ma J."/>
        </authorList>
    </citation>
    <scope>NUCLEOTIDE SEQUENCE [LARGE SCALE GENOMIC DNA]</scope>
    <source>
        <strain evidence="11">CGMCC 1.15643</strain>
    </source>
</reference>
<evidence type="ECO:0000256" key="7">
    <source>
        <dbReference type="PROSITE-ProRule" id="PRU01373"/>
    </source>
</evidence>
<feature type="active site" description="Proton donor/acceptor" evidence="7">
    <location>
        <position position="283"/>
    </location>
</feature>
<comment type="caution">
    <text evidence="10">The sequence shown here is derived from an EMBL/GenBank/DDBJ whole genome shotgun (WGS) entry which is preliminary data.</text>
</comment>
<feature type="active site" description="Nucleophile" evidence="7">
    <location>
        <position position="302"/>
    </location>
</feature>
<comment type="similarity">
    <text evidence="2">Belongs to the YkuD family.</text>
</comment>
<dbReference type="Gene3D" id="2.40.440.10">
    <property type="entry name" value="L,D-transpeptidase catalytic domain-like"/>
    <property type="match status" value="1"/>
</dbReference>
<dbReference type="InterPro" id="IPR052905">
    <property type="entry name" value="LD-transpeptidase_YkuD-like"/>
</dbReference>
<dbReference type="EMBL" id="JBHSLI010000007">
    <property type="protein sequence ID" value="MFC5294730.1"/>
    <property type="molecule type" value="Genomic_DNA"/>
</dbReference>
<feature type="domain" description="L,D-TPase catalytic" evidence="9">
    <location>
        <begin position="153"/>
        <end position="327"/>
    </location>
</feature>
<dbReference type="CDD" id="cd16913">
    <property type="entry name" value="YkuD_like"/>
    <property type="match status" value="1"/>
</dbReference>
<evidence type="ECO:0000256" key="3">
    <source>
        <dbReference type="ARBA" id="ARBA00022679"/>
    </source>
</evidence>
<dbReference type="Gene3D" id="1.10.101.10">
    <property type="entry name" value="PGBD-like superfamily/PGBD"/>
    <property type="match status" value="1"/>
</dbReference>
<name>A0ABW0F8I9_9HYPH</name>